<dbReference type="OrthoDB" id="2194912at2"/>
<feature type="transmembrane region" description="Helical" evidence="1">
    <location>
        <begin position="5"/>
        <end position="26"/>
    </location>
</feature>
<keyword evidence="4" id="KW-1185">Reference proteome</keyword>
<evidence type="ECO:0000313" key="3">
    <source>
        <dbReference type="EMBL" id="SDC12825.1"/>
    </source>
</evidence>
<dbReference type="RefSeq" id="WP_090795268.1">
    <property type="nucleotide sequence ID" value="NZ_FMYI01000004.1"/>
</dbReference>
<dbReference type="AlphaFoldDB" id="A0A1G6J3D5"/>
<dbReference type="GO" id="GO:0004175">
    <property type="term" value="F:endopeptidase activity"/>
    <property type="evidence" value="ECO:0007669"/>
    <property type="project" value="UniProtKB-ARBA"/>
</dbReference>
<dbReference type="EMBL" id="FMYI01000004">
    <property type="protein sequence ID" value="SDC12825.1"/>
    <property type="molecule type" value="Genomic_DNA"/>
</dbReference>
<evidence type="ECO:0000313" key="4">
    <source>
        <dbReference type="Proteomes" id="UP000242949"/>
    </source>
</evidence>
<accession>A0A1G6J3D5</accession>
<feature type="domain" description="CAAX prenyl protease 2/Lysostaphin resistance protein A-like" evidence="2">
    <location>
        <begin position="122"/>
        <end position="209"/>
    </location>
</feature>
<dbReference type="PANTHER" id="PTHR36435">
    <property type="entry name" value="SLR1288 PROTEIN"/>
    <property type="match status" value="1"/>
</dbReference>
<protein>
    <recommendedName>
        <fullName evidence="2">CAAX prenyl protease 2/Lysostaphin resistance protein A-like domain-containing protein</fullName>
    </recommendedName>
</protein>
<name>A0A1G6J3D5_9BACI</name>
<feature type="transmembrane region" description="Helical" evidence="1">
    <location>
        <begin position="38"/>
        <end position="59"/>
    </location>
</feature>
<gene>
    <name evidence="3" type="ORF">SAMN05421734_104205</name>
</gene>
<keyword evidence="1" id="KW-0812">Transmembrane</keyword>
<dbReference type="InterPro" id="IPR003675">
    <property type="entry name" value="Rce1/LyrA-like_dom"/>
</dbReference>
<dbReference type="GO" id="GO:0080120">
    <property type="term" value="P:CAAX-box protein maturation"/>
    <property type="evidence" value="ECO:0007669"/>
    <property type="project" value="UniProtKB-ARBA"/>
</dbReference>
<feature type="transmembrane region" description="Helical" evidence="1">
    <location>
        <begin position="153"/>
        <end position="171"/>
    </location>
</feature>
<evidence type="ECO:0000256" key="1">
    <source>
        <dbReference type="SAM" id="Phobius"/>
    </source>
</evidence>
<evidence type="ECO:0000259" key="2">
    <source>
        <dbReference type="Pfam" id="PF02517"/>
    </source>
</evidence>
<dbReference type="PANTHER" id="PTHR36435:SF6">
    <property type="entry name" value="ABORTIVE INFECTION PROTEIN"/>
    <property type="match status" value="1"/>
</dbReference>
<dbReference type="Pfam" id="PF02517">
    <property type="entry name" value="Rce1-like"/>
    <property type="match status" value="1"/>
</dbReference>
<keyword evidence="1" id="KW-0472">Membrane</keyword>
<organism evidence="3 4">
    <name type="scientific">Pelagirhabdus alkalitolerans</name>
    <dbReference type="NCBI Taxonomy" id="1612202"/>
    <lineage>
        <taxon>Bacteria</taxon>
        <taxon>Bacillati</taxon>
        <taxon>Bacillota</taxon>
        <taxon>Bacilli</taxon>
        <taxon>Bacillales</taxon>
        <taxon>Bacillaceae</taxon>
        <taxon>Pelagirhabdus</taxon>
    </lineage>
</organism>
<keyword evidence="1" id="KW-1133">Transmembrane helix</keyword>
<feature type="transmembrane region" description="Helical" evidence="1">
    <location>
        <begin position="79"/>
        <end position="102"/>
    </location>
</feature>
<sequence length="239" mass="26984">MTKRYLGVILVYALAQLSVFPVVLFLEGLDLAPVVYSNIVIGWQIASFVIALVVTLMLLKSEREQPRDPDRASTTMVVVWSILGFLMAMFGQMIANMIQIFVFGIEQQSENTAQIMEIARAFPIFIIIIAVIGPILEEIIFRKIIFGELYKRTNFFIAGTISGIVFALIHFDFTHLLVYFAMSFVFAFVYVQSKRIIVPIMAHVLMNTFVVVVQLSIDPEELENMLEQTAQTLSIIFGG</sequence>
<reference evidence="4" key="1">
    <citation type="submission" date="2016-09" db="EMBL/GenBank/DDBJ databases">
        <authorList>
            <person name="Varghese N."/>
            <person name="Submissions S."/>
        </authorList>
    </citation>
    <scope>NUCLEOTIDE SEQUENCE [LARGE SCALE GENOMIC DNA]</scope>
    <source>
        <strain evidence="4">S5</strain>
    </source>
</reference>
<feature type="transmembrane region" description="Helical" evidence="1">
    <location>
        <begin position="122"/>
        <end position="141"/>
    </location>
</feature>
<dbReference type="InterPro" id="IPR052710">
    <property type="entry name" value="CAAX_protease"/>
</dbReference>
<dbReference type="STRING" id="1612202.SAMN05421734_104205"/>
<feature type="transmembrane region" description="Helical" evidence="1">
    <location>
        <begin position="177"/>
        <end position="193"/>
    </location>
</feature>
<proteinExistence type="predicted"/>
<dbReference type="Proteomes" id="UP000242949">
    <property type="component" value="Unassembled WGS sequence"/>
</dbReference>